<evidence type="ECO:0000256" key="1">
    <source>
        <dbReference type="SAM" id="MobiDB-lite"/>
    </source>
</evidence>
<dbReference type="InterPro" id="IPR035897">
    <property type="entry name" value="Toll_tir_struct_dom_sf"/>
</dbReference>
<feature type="domain" description="TIR" evidence="3">
    <location>
        <begin position="36"/>
        <end position="179"/>
    </location>
</feature>
<comment type="caution">
    <text evidence="4">The sequence shown here is derived from an EMBL/GenBank/DDBJ whole genome shotgun (WGS) entry which is preliminary data.</text>
</comment>
<accession>A0ABD3U1U2</accession>
<evidence type="ECO:0000259" key="3">
    <source>
        <dbReference type="PROSITE" id="PS50104"/>
    </source>
</evidence>
<dbReference type="Proteomes" id="UP001634394">
    <property type="component" value="Unassembled WGS sequence"/>
</dbReference>
<dbReference type="InterPro" id="IPR000157">
    <property type="entry name" value="TIR_dom"/>
</dbReference>
<keyword evidence="2" id="KW-0472">Membrane</keyword>
<feature type="region of interest" description="Disordered" evidence="1">
    <location>
        <begin position="455"/>
        <end position="500"/>
    </location>
</feature>
<dbReference type="AlphaFoldDB" id="A0ABD3U1U2"/>
<dbReference type="Gene3D" id="3.40.50.10140">
    <property type="entry name" value="Toll/interleukin-1 receptor homology (TIR) domain"/>
    <property type="match status" value="1"/>
</dbReference>
<keyword evidence="2" id="KW-0812">Transmembrane</keyword>
<gene>
    <name evidence="4" type="ORF">ACJMK2_020866</name>
</gene>
<dbReference type="PANTHER" id="PTHR16253">
    <property type="entry name" value="TETRATRICOPEPTIDE REPEAT PROTEIN 22"/>
    <property type="match status" value="1"/>
</dbReference>
<dbReference type="SUPFAM" id="SSF52200">
    <property type="entry name" value="Toll/Interleukin receptor TIR domain"/>
    <property type="match status" value="1"/>
</dbReference>
<dbReference type="PANTHER" id="PTHR16253:SF0">
    <property type="entry name" value="TETRATRICOPEPTIDE REPEAT PROTEIN 22"/>
    <property type="match status" value="1"/>
</dbReference>
<dbReference type="InterPro" id="IPR042342">
    <property type="entry name" value="TTC22"/>
</dbReference>
<keyword evidence="5" id="KW-1185">Reference proteome</keyword>
<sequence>MEVDVVINGQLAENAAITEEHLRNHKMDRRPLLENKKYHVFVCYRDITNDKLWAKEVVKKLENDLGFICLDHERDFLAGSKVIDNIKYGIMNSEKVVCVLSKEGLESGYLKFETELAHKESMDKRENLLIPVLLDVCEIPEELKLLTYIDARKEISETTWWPKLVAAIEAKAKFSFFKGIKEEETSDNSENKYCQQLCSLETTFSCTQCSVQSTSKYIPKELVSMNAVVPVDTIKNIKKDLLDAQVIKCKQRCSWLCTGLLILFVLTCLTAFGFTIELIIECATIPIISKENNCFFGLGLWVAIEIFVGISFSLGFRRYYKVPLSIDQKIAEYNSELIKNGILITLVCTRKWRKASIVFYRVSFDSCKQYIICHLREDKQPERETLVNISETEAQTYADDIPILTRSENEDLAQATQTLHCRHDTIVDTFEMPENHIEDDVPLLDLVDNDQLDQRTEVHPQNVGLRQRDDDQGSTIVNLNDQENRPQQVTPNSEIPQNSDVGGIENIAMKLLLTYAHEYLRQVFNGKMKNPKEDRHIPDCTCLCQYIEKQEKKFRKIIDKNKNIHSKNSHVEHNTKKILDAVRL</sequence>
<reference evidence="4 5" key="1">
    <citation type="submission" date="2024-11" db="EMBL/GenBank/DDBJ databases">
        <title>Chromosome-level genome assembly of the freshwater bivalve Anodonta woodiana.</title>
        <authorList>
            <person name="Chen X."/>
        </authorList>
    </citation>
    <scope>NUCLEOTIDE SEQUENCE [LARGE SCALE GENOMIC DNA]</scope>
    <source>
        <strain evidence="4">MN2024</strain>
        <tissue evidence="4">Gills</tissue>
    </source>
</reference>
<evidence type="ECO:0000313" key="5">
    <source>
        <dbReference type="Proteomes" id="UP001634394"/>
    </source>
</evidence>
<dbReference type="SMART" id="SM00255">
    <property type="entry name" value="TIR"/>
    <property type="match status" value="1"/>
</dbReference>
<proteinExistence type="predicted"/>
<dbReference type="PROSITE" id="PS50104">
    <property type="entry name" value="TIR"/>
    <property type="match status" value="1"/>
</dbReference>
<keyword evidence="2" id="KW-1133">Transmembrane helix</keyword>
<dbReference type="EMBL" id="JBJQND010000017">
    <property type="protein sequence ID" value="KAL3842891.1"/>
    <property type="molecule type" value="Genomic_DNA"/>
</dbReference>
<dbReference type="Pfam" id="PF13676">
    <property type="entry name" value="TIR_2"/>
    <property type="match status" value="1"/>
</dbReference>
<feature type="transmembrane region" description="Helical" evidence="2">
    <location>
        <begin position="296"/>
        <end position="316"/>
    </location>
</feature>
<evidence type="ECO:0000256" key="2">
    <source>
        <dbReference type="SAM" id="Phobius"/>
    </source>
</evidence>
<feature type="transmembrane region" description="Helical" evidence="2">
    <location>
        <begin position="255"/>
        <end position="276"/>
    </location>
</feature>
<evidence type="ECO:0000313" key="4">
    <source>
        <dbReference type="EMBL" id="KAL3842891.1"/>
    </source>
</evidence>
<protein>
    <recommendedName>
        <fullName evidence="3">TIR domain-containing protein</fullName>
    </recommendedName>
</protein>
<name>A0ABD3U1U2_SINWO</name>
<organism evidence="4 5">
    <name type="scientific">Sinanodonta woodiana</name>
    <name type="common">Chinese pond mussel</name>
    <name type="synonym">Anodonta woodiana</name>
    <dbReference type="NCBI Taxonomy" id="1069815"/>
    <lineage>
        <taxon>Eukaryota</taxon>
        <taxon>Metazoa</taxon>
        <taxon>Spiralia</taxon>
        <taxon>Lophotrochozoa</taxon>
        <taxon>Mollusca</taxon>
        <taxon>Bivalvia</taxon>
        <taxon>Autobranchia</taxon>
        <taxon>Heteroconchia</taxon>
        <taxon>Palaeoheterodonta</taxon>
        <taxon>Unionida</taxon>
        <taxon>Unionoidea</taxon>
        <taxon>Unionidae</taxon>
        <taxon>Unioninae</taxon>
        <taxon>Sinanodonta</taxon>
    </lineage>
</organism>
<feature type="compositionally biased region" description="Polar residues" evidence="1">
    <location>
        <begin position="473"/>
        <end position="500"/>
    </location>
</feature>